<gene>
    <name evidence="1" type="ORF">EYF80_004938</name>
</gene>
<organism evidence="1 2">
    <name type="scientific">Liparis tanakae</name>
    <name type="common">Tanaka's snailfish</name>
    <dbReference type="NCBI Taxonomy" id="230148"/>
    <lineage>
        <taxon>Eukaryota</taxon>
        <taxon>Metazoa</taxon>
        <taxon>Chordata</taxon>
        <taxon>Craniata</taxon>
        <taxon>Vertebrata</taxon>
        <taxon>Euteleostomi</taxon>
        <taxon>Actinopterygii</taxon>
        <taxon>Neopterygii</taxon>
        <taxon>Teleostei</taxon>
        <taxon>Neoteleostei</taxon>
        <taxon>Acanthomorphata</taxon>
        <taxon>Eupercaria</taxon>
        <taxon>Perciformes</taxon>
        <taxon>Cottioidei</taxon>
        <taxon>Cottales</taxon>
        <taxon>Liparidae</taxon>
        <taxon>Liparis</taxon>
    </lineage>
</organism>
<keyword evidence="2" id="KW-1185">Reference proteome</keyword>
<accession>A0A4Z2J5T5</accession>
<protein>
    <submittedName>
        <fullName evidence="1">Uncharacterized protein</fullName>
    </submittedName>
</protein>
<comment type="caution">
    <text evidence="1">The sequence shown here is derived from an EMBL/GenBank/DDBJ whole genome shotgun (WGS) entry which is preliminary data.</text>
</comment>
<dbReference type="Proteomes" id="UP000314294">
    <property type="component" value="Unassembled WGS sequence"/>
</dbReference>
<sequence>MPEGFVPKCSGTKQRVSLVLPPPASDGVTSRRREEEEVFSLSRRGQFSSAVRGPPGVFLAGGPLDSGSQTSRWLRLSLFHVVFRPP</sequence>
<name>A0A4Z2J5T5_9TELE</name>
<evidence type="ECO:0000313" key="1">
    <source>
        <dbReference type="EMBL" id="TNN84893.1"/>
    </source>
</evidence>
<dbReference type="AlphaFoldDB" id="A0A4Z2J5T5"/>
<proteinExistence type="predicted"/>
<evidence type="ECO:0000313" key="2">
    <source>
        <dbReference type="Proteomes" id="UP000314294"/>
    </source>
</evidence>
<dbReference type="EMBL" id="SRLO01000024">
    <property type="protein sequence ID" value="TNN84893.1"/>
    <property type="molecule type" value="Genomic_DNA"/>
</dbReference>
<reference evidence="1 2" key="1">
    <citation type="submission" date="2019-03" db="EMBL/GenBank/DDBJ databases">
        <title>First draft genome of Liparis tanakae, snailfish: a comprehensive survey of snailfish specific genes.</title>
        <authorList>
            <person name="Kim W."/>
            <person name="Song I."/>
            <person name="Jeong J.-H."/>
            <person name="Kim D."/>
            <person name="Kim S."/>
            <person name="Ryu S."/>
            <person name="Song J.Y."/>
            <person name="Lee S.K."/>
        </authorList>
    </citation>
    <scope>NUCLEOTIDE SEQUENCE [LARGE SCALE GENOMIC DNA]</scope>
    <source>
        <tissue evidence="1">Muscle</tissue>
    </source>
</reference>